<protein>
    <submittedName>
        <fullName evidence="2">Uncharacterized protein</fullName>
    </submittedName>
</protein>
<feature type="compositionally biased region" description="Acidic residues" evidence="1">
    <location>
        <begin position="220"/>
        <end position="288"/>
    </location>
</feature>
<sequence length="365" mass="41042">MQPMATQPQQQVSGFGIIIQPREQANKAEVTALAPQHNSRVAKKPLGMSFTRARACFQAIVPETLAQPSVQAQAPVQAQPTAAPEALFVDEASPLAPAPISEAAPTQQNLLDTPAARAIPPEIDQERLDKLLVCRHWSWLHKISLCQQVEIMAGNRGKDHSTWCQRLIRRYESRGLWNVYEIDGFLYEVDLDKGEAKGIPRREYIKMVDRVKRKCCAPAVEEEVEEEEDVEQDSEEEDEGEEGEEGEEKDEGEEGEEGEEREQEEDEDEEGDDEGKEESEDEVVGEDGEPNKEEDREGDRDEKQKHEEDVAEMEVVQDKGVVDMVEEASHAPAESSRSFLDLLDDNGDVLPLEAWNQELRDSLVV</sequence>
<accession>A0A2H2ZGF1</accession>
<organism evidence="2 3">
    <name type="scientific">Trichoderma parareesei</name>
    <name type="common">Filamentous fungus</name>
    <dbReference type="NCBI Taxonomy" id="858221"/>
    <lineage>
        <taxon>Eukaryota</taxon>
        <taxon>Fungi</taxon>
        <taxon>Dikarya</taxon>
        <taxon>Ascomycota</taxon>
        <taxon>Pezizomycotina</taxon>
        <taxon>Sordariomycetes</taxon>
        <taxon>Hypocreomycetidae</taxon>
        <taxon>Hypocreales</taxon>
        <taxon>Hypocreaceae</taxon>
        <taxon>Trichoderma</taxon>
    </lineage>
</organism>
<keyword evidence="3" id="KW-1185">Reference proteome</keyword>
<name>A0A2H2ZGF1_TRIPA</name>
<feature type="compositionally biased region" description="Basic and acidic residues" evidence="1">
    <location>
        <begin position="289"/>
        <end position="308"/>
    </location>
</feature>
<dbReference type="OrthoDB" id="10495683at2759"/>
<evidence type="ECO:0000313" key="2">
    <source>
        <dbReference type="EMBL" id="OTA04858.1"/>
    </source>
</evidence>
<reference evidence="2 3" key="1">
    <citation type="journal article" date="2015" name="Genome Announc.">
        <title>Genome sequence and annotation of Trichoderma parareesei, the ancestor of the cellulase producer Trichoderma reesei.</title>
        <authorList>
            <person name="Yang D."/>
            <person name="Pomraning K."/>
            <person name="Kopchinskiy A."/>
            <person name="Karimi Aghcheh R."/>
            <person name="Atanasova L."/>
            <person name="Chenthamara K."/>
            <person name="Baker S.E."/>
            <person name="Zhang R."/>
            <person name="Shen Q."/>
            <person name="Freitag M."/>
            <person name="Kubicek C.P."/>
            <person name="Druzhinina I.S."/>
        </authorList>
    </citation>
    <scope>NUCLEOTIDE SEQUENCE [LARGE SCALE GENOMIC DNA]</scope>
    <source>
        <strain evidence="2 3">CBS 125925</strain>
    </source>
</reference>
<dbReference type="AlphaFoldDB" id="A0A2H2ZGF1"/>
<evidence type="ECO:0000313" key="3">
    <source>
        <dbReference type="Proteomes" id="UP000219286"/>
    </source>
</evidence>
<dbReference type="Proteomes" id="UP000219286">
    <property type="component" value="Unassembled WGS sequence"/>
</dbReference>
<gene>
    <name evidence="2" type="ORF">A9Z42_0054560</name>
</gene>
<dbReference type="EMBL" id="LFMI01000548">
    <property type="protein sequence ID" value="OTA04858.1"/>
    <property type="molecule type" value="Genomic_DNA"/>
</dbReference>
<proteinExistence type="predicted"/>
<comment type="caution">
    <text evidence="2">The sequence shown here is derived from an EMBL/GenBank/DDBJ whole genome shotgun (WGS) entry which is preliminary data.</text>
</comment>
<evidence type="ECO:0000256" key="1">
    <source>
        <dbReference type="SAM" id="MobiDB-lite"/>
    </source>
</evidence>
<feature type="region of interest" description="Disordered" evidence="1">
    <location>
        <begin position="219"/>
        <end position="313"/>
    </location>
</feature>